<keyword evidence="2" id="KW-1185">Reference proteome</keyword>
<reference evidence="1 2" key="1">
    <citation type="submission" date="2016-06" db="EMBL/GenBank/DDBJ databases">
        <title>The Draft Genome Sequence and Annotation of the Desert Woodrat Neotoma lepida.</title>
        <authorList>
            <person name="Campbell M."/>
            <person name="Oakeson K.F."/>
            <person name="Yandell M."/>
            <person name="Halpert J.R."/>
            <person name="Dearing D."/>
        </authorList>
    </citation>
    <scope>NUCLEOTIDE SEQUENCE [LARGE SCALE GENOMIC DNA]</scope>
    <source>
        <strain evidence="1">417</strain>
        <tissue evidence="1">Liver</tissue>
    </source>
</reference>
<evidence type="ECO:0000313" key="1">
    <source>
        <dbReference type="EMBL" id="OBS70312.1"/>
    </source>
</evidence>
<accession>A0A1A6GY89</accession>
<dbReference type="Proteomes" id="UP000092124">
    <property type="component" value="Unassembled WGS sequence"/>
</dbReference>
<organism evidence="1 2">
    <name type="scientific">Neotoma lepida</name>
    <name type="common">Desert woodrat</name>
    <dbReference type="NCBI Taxonomy" id="56216"/>
    <lineage>
        <taxon>Eukaryota</taxon>
        <taxon>Metazoa</taxon>
        <taxon>Chordata</taxon>
        <taxon>Craniata</taxon>
        <taxon>Vertebrata</taxon>
        <taxon>Euteleostomi</taxon>
        <taxon>Mammalia</taxon>
        <taxon>Eutheria</taxon>
        <taxon>Euarchontoglires</taxon>
        <taxon>Glires</taxon>
        <taxon>Rodentia</taxon>
        <taxon>Myomorpha</taxon>
        <taxon>Muroidea</taxon>
        <taxon>Cricetidae</taxon>
        <taxon>Neotominae</taxon>
        <taxon>Neotoma</taxon>
    </lineage>
</organism>
<evidence type="ECO:0000313" key="2">
    <source>
        <dbReference type="Proteomes" id="UP000092124"/>
    </source>
</evidence>
<gene>
    <name evidence="1" type="ORF">A6R68_01149</name>
</gene>
<sequence>MTRFKSPKAQSINYSFEDETLLLQLPYWLLLVKKCQRSPDLQKTRLLLLGGHTLEVTYRSDQLLTEGNGQFPFGDALHEIRQKVAQTGTELRLRPLTDHSQHLHLQQAEEVQHRRAAHDQLQAVVNVVQDGYVLPVQ</sequence>
<dbReference type="AlphaFoldDB" id="A0A1A6GY89"/>
<comment type="caution">
    <text evidence="1">The sequence shown here is derived from an EMBL/GenBank/DDBJ whole genome shotgun (WGS) entry which is preliminary data.</text>
</comment>
<name>A0A1A6GY89_NEOLE</name>
<protein>
    <submittedName>
        <fullName evidence="1">Uncharacterized protein</fullName>
    </submittedName>
</protein>
<proteinExistence type="predicted"/>
<dbReference type="EMBL" id="LZPO01066342">
    <property type="protein sequence ID" value="OBS70312.1"/>
    <property type="molecule type" value="Genomic_DNA"/>
</dbReference>